<evidence type="ECO:0000313" key="5">
    <source>
        <dbReference type="EMBL" id="CAF1010067.1"/>
    </source>
</evidence>
<dbReference type="Gene3D" id="3.20.20.80">
    <property type="entry name" value="Glycosidases"/>
    <property type="match status" value="1"/>
</dbReference>
<evidence type="ECO:0008006" key="7">
    <source>
        <dbReference type="Google" id="ProtNLM"/>
    </source>
</evidence>
<feature type="domain" description="Alpha-N-acetylglucosaminidase C-terminal" evidence="4">
    <location>
        <begin position="488"/>
        <end position="742"/>
    </location>
</feature>
<comment type="caution">
    <text evidence="5">The sequence shown here is derived from an EMBL/GenBank/DDBJ whole genome shotgun (WGS) entry which is preliminary data.</text>
</comment>
<evidence type="ECO:0000259" key="2">
    <source>
        <dbReference type="Pfam" id="PF05089"/>
    </source>
</evidence>
<dbReference type="InterPro" id="IPR024732">
    <property type="entry name" value="NAGLU_C"/>
</dbReference>
<evidence type="ECO:0000259" key="3">
    <source>
        <dbReference type="Pfam" id="PF12971"/>
    </source>
</evidence>
<protein>
    <recommendedName>
        <fullName evidence="7">Alpha-N-acetylglucosaminidase</fullName>
    </recommendedName>
</protein>
<name>A0A814HHY2_9BILA</name>
<dbReference type="Proteomes" id="UP000663879">
    <property type="component" value="Unassembled WGS sequence"/>
</dbReference>
<dbReference type="OrthoDB" id="64736at2759"/>
<dbReference type="Pfam" id="PF12972">
    <property type="entry name" value="NAGLU_C"/>
    <property type="match status" value="1"/>
</dbReference>
<accession>A0A814HHY2</accession>
<evidence type="ECO:0000313" key="6">
    <source>
        <dbReference type="Proteomes" id="UP000663879"/>
    </source>
</evidence>
<gene>
    <name evidence="5" type="ORF">OXX778_LOCUS16847</name>
</gene>
<proteinExistence type="predicted"/>
<dbReference type="InterPro" id="IPR029018">
    <property type="entry name" value="Hex-like_dom2"/>
</dbReference>
<sequence length="743" mass="86423">MAYIKVFYCILIVSVIGISALPKTKHLREKLKSQKYSKKEYESAVMDLINRIVGKHHNVNDFIVVIDENLSADNMDTFELEMVNNNKKLQIKATNAVTAAWGFNHYLKYYTNSSVFWSGKNINLDDPKLPVLPQKVRITSKDYVRFYQNVCTYSYSYVWWDWERWEYEIDWMALNGINMVYAQTAAEYPWIKVLEDLGFTREEIDSFFAGPAYLAWFRMGNLKKFGGPLPQSWHLDQLDLQLKIIARYDELGIKYVLPAFAGFVPDQITRLYPNNNFTKASDWIGFNCNFSCLTMVDPLDPLFTKIGSAYNNEVIKLFGSSGFYSADVFNEMLPKSADLDYLAVVNQAVFNSLTKVDSEAIWVMQGWVFNQPFWDMPRVEAFLSRIPLGRLLILDLYAETLPHFNEFSSYFGHNFVWNMLHNFGGANGIFGDIQKINTLPDQARVFPNSSMVGVGLTMEGINQNEIMYDFMIDKTFRATLNESEFNDWVLKYAARRYSNSKTAQVDNEIQSILSRIIGVIYRTYDYQHKQLFTKRPSFDLKPENFPNMDIFYKAWSDLVKRSSDFQSSNLFKYDLIDFTKEALRYIFDNKYTELKGAWFDNDLYKFSQISSEMTSILDDMEELLASDEHYLLAKWLNEAKSKGLNSDERNLYEFNARSQLTLWGLNSTNEVFDYACKAWSGLVADYYIPRWNIFFTEAKKSLLRGIPIDLDVVIENLLVNAELPFIFSKKEYPSQAKGDTFSI</sequence>
<reference evidence="5" key="1">
    <citation type="submission" date="2021-02" db="EMBL/GenBank/DDBJ databases">
        <authorList>
            <person name="Nowell W R."/>
        </authorList>
    </citation>
    <scope>NUCLEOTIDE SEQUENCE</scope>
    <source>
        <strain evidence="5">Ploen Becks lab</strain>
    </source>
</reference>
<keyword evidence="6" id="KW-1185">Reference proteome</keyword>
<dbReference type="EMBL" id="CAJNOC010004115">
    <property type="protein sequence ID" value="CAF1010067.1"/>
    <property type="molecule type" value="Genomic_DNA"/>
</dbReference>
<evidence type="ECO:0000256" key="1">
    <source>
        <dbReference type="ARBA" id="ARBA00022801"/>
    </source>
</evidence>
<feature type="domain" description="Alpha-N-acetylglucosaminidase N-terminal" evidence="3">
    <location>
        <begin position="44"/>
        <end position="130"/>
    </location>
</feature>
<dbReference type="Pfam" id="PF05089">
    <property type="entry name" value="NAGLU"/>
    <property type="match status" value="1"/>
</dbReference>
<dbReference type="Pfam" id="PF12971">
    <property type="entry name" value="NAGLU_N"/>
    <property type="match status" value="1"/>
</dbReference>
<dbReference type="InterPro" id="IPR024733">
    <property type="entry name" value="NAGLU_tim-barrel"/>
</dbReference>
<dbReference type="AlphaFoldDB" id="A0A814HHY2"/>
<dbReference type="InterPro" id="IPR007781">
    <property type="entry name" value="NAGLU"/>
</dbReference>
<organism evidence="5 6">
    <name type="scientific">Brachionus calyciflorus</name>
    <dbReference type="NCBI Taxonomy" id="104777"/>
    <lineage>
        <taxon>Eukaryota</taxon>
        <taxon>Metazoa</taxon>
        <taxon>Spiralia</taxon>
        <taxon>Gnathifera</taxon>
        <taxon>Rotifera</taxon>
        <taxon>Eurotatoria</taxon>
        <taxon>Monogononta</taxon>
        <taxon>Pseudotrocha</taxon>
        <taxon>Ploima</taxon>
        <taxon>Brachionidae</taxon>
        <taxon>Brachionus</taxon>
    </lineage>
</organism>
<dbReference type="GO" id="GO:0016787">
    <property type="term" value="F:hydrolase activity"/>
    <property type="evidence" value="ECO:0007669"/>
    <property type="project" value="UniProtKB-KW"/>
</dbReference>
<feature type="domain" description="Alpha-N-acetylglucosaminidase tim-barrel" evidence="2">
    <location>
        <begin position="145"/>
        <end position="477"/>
    </location>
</feature>
<evidence type="ECO:0000259" key="4">
    <source>
        <dbReference type="Pfam" id="PF12972"/>
    </source>
</evidence>
<dbReference type="InterPro" id="IPR024240">
    <property type="entry name" value="NAGLU_N"/>
</dbReference>
<dbReference type="Gene3D" id="3.30.379.10">
    <property type="entry name" value="Chitobiase/beta-hexosaminidase domain 2-like"/>
    <property type="match status" value="1"/>
</dbReference>
<feature type="non-terminal residue" evidence="5">
    <location>
        <position position="1"/>
    </location>
</feature>
<keyword evidence="1" id="KW-0378">Hydrolase</keyword>
<dbReference type="Gene3D" id="1.20.120.670">
    <property type="entry name" value="N-acetyl-b-d-glucoasminidase"/>
    <property type="match status" value="1"/>
</dbReference>
<dbReference type="PANTHER" id="PTHR12872:SF1">
    <property type="entry name" value="ALPHA-N-ACETYLGLUCOSAMINIDASE"/>
    <property type="match status" value="1"/>
</dbReference>
<dbReference type="PANTHER" id="PTHR12872">
    <property type="entry name" value="ALPHA-N-ACETYLGLUCOSAMINIDASE"/>
    <property type="match status" value="1"/>
</dbReference>